<dbReference type="InterPro" id="IPR036259">
    <property type="entry name" value="MFS_trans_sf"/>
</dbReference>
<keyword evidence="3" id="KW-0472">Membrane</keyword>
<gene>
    <name evidence="5" type="ORF">PVAG01_02681</name>
</gene>
<dbReference type="InterPro" id="IPR011701">
    <property type="entry name" value="MFS"/>
</dbReference>
<dbReference type="SUPFAM" id="SSF103473">
    <property type="entry name" value="MFS general substrate transporter"/>
    <property type="match status" value="1"/>
</dbReference>
<evidence type="ECO:0000256" key="1">
    <source>
        <dbReference type="ARBA" id="ARBA00004141"/>
    </source>
</evidence>
<comment type="similarity">
    <text evidence="2">Belongs to the major facilitator superfamily. Monocarboxylate porter (TC 2.A.1.13) family.</text>
</comment>
<dbReference type="PROSITE" id="PS50850">
    <property type="entry name" value="MFS"/>
    <property type="match status" value="1"/>
</dbReference>
<feature type="transmembrane region" description="Helical" evidence="3">
    <location>
        <begin position="215"/>
        <end position="236"/>
    </location>
</feature>
<feature type="transmembrane region" description="Helical" evidence="3">
    <location>
        <begin position="155"/>
        <end position="176"/>
    </location>
</feature>
<keyword evidence="3" id="KW-0812">Transmembrane</keyword>
<proteinExistence type="inferred from homology"/>
<comment type="caution">
    <text evidence="5">The sequence shown here is derived from an EMBL/GenBank/DDBJ whole genome shotgun (WGS) entry which is preliminary data.</text>
</comment>
<dbReference type="Pfam" id="PF07690">
    <property type="entry name" value="MFS_1"/>
    <property type="match status" value="1"/>
</dbReference>
<feature type="transmembrane region" description="Helical" evidence="3">
    <location>
        <begin position="279"/>
        <end position="302"/>
    </location>
</feature>
<dbReference type="Proteomes" id="UP001629113">
    <property type="component" value="Unassembled WGS sequence"/>
</dbReference>
<name>A0ABR4PR99_9HELO</name>
<comment type="subcellular location">
    <subcellularLocation>
        <location evidence="1">Membrane</location>
        <topology evidence="1">Multi-pass membrane protein</topology>
    </subcellularLocation>
</comment>
<feature type="transmembrane region" description="Helical" evidence="3">
    <location>
        <begin position="115"/>
        <end position="134"/>
    </location>
</feature>
<sequence length="348" mass="37518">MYFIGLLLFPAYQKWPHLANRSKWAGLPFIAIALIAGSFATKVSHLIMSQGVLYAIGGSLVYCPTLVFLDEWFIRRKGLAFGVMWAGSGVAGLIVPFVLNALLGRYGFRTTLRMWTIIHMILSLPLIYFLRPRLPISAVSQNPPYGLNFLRMSSFWLLQTGLVIESLGYFVPSIYLPTFARSLGLSKSIGALLLALVNGSAVFSTVIMGMLIDRFHVTTVILLSTVGATTSVLVFWGCSTALPMLCIFSILYEFFAGGFVSTNAGIIKLIKHLDGRTDVGMLLGLLSAARGVGVLASGPMSAAMLIGMPWQGEAGLAYGSGYGSIIVFTGVTAAAGGIGYLTERLDWM</sequence>
<keyword evidence="3" id="KW-1133">Transmembrane helix</keyword>
<feature type="transmembrane region" description="Helical" evidence="3">
    <location>
        <begin position="322"/>
        <end position="342"/>
    </location>
</feature>
<feature type="transmembrane region" description="Helical" evidence="3">
    <location>
        <begin position="242"/>
        <end position="267"/>
    </location>
</feature>
<feature type="domain" description="Major facilitator superfamily (MFS) profile" evidence="4">
    <location>
        <begin position="154"/>
        <end position="348"/>
    </location>
</feature>
<protein>
    <submittedName>
        <fullName evidence="5">Major facilitator superfamily transporter</fullName>
    </submittedName>
</protein>
<dbReference type="InterPro" id="IPR050327">
    <property type="entry name" value="Proton-linked_MCT"/>
</dbReference>
<feature type="transmembrane region" description="Helical" evidence="3">
    <location>
        <begin position="47"/>
        <end position="69"/>
    </location>
</feature>
<dbReference type="InterPro" id="IPR020846">
    <property type="entry name" value="MFS_dom"/>
</dbReference>
<feature type="transmembrane region" description="Helical" evidence="3">
    <location>
        <begin position="81"/>
        <end position="103"/>
    </location>
</feature>
<keyword evidence="6" id="KW-1185">Reference proteome</keyword>
<feature type="transmembrane region" description="Helical" evidence="3">
    <location>
        <begin position="188"/>
        <end position="208"/>
    </location>
</feature>
<evidence type="ECO:0000313" key="5">
    <source>
        <dbReference type="EMBL" id="KAL3425890.1"/>
    </source>
</evidence>
<organism evidence="5 6">
    <name type="scientific">Phlyctema vagabunda</name>
    <dbReference type="NCBI Taxonomy" id="108571"/>
    <lineage>
        <taxon>Eukaryota</taxon>
        <taxon>Fungi</taxon>
        <taxon>Dikarya</taxon>
        <taxon>Ascomycota</taxon>
        <taxon>Pezizomycotina</taxon>
        <taxon>Leotiomycetes</taxon>
        <taxon>Helotiales</taxon>
        <taxon>Dermateaceae</taxon>
        <taxon>Phlyctema</taxon>
    </lineage>
</organism>
<evidence type="ECO:0000259" key="4">
    <source>
        <dbReference type="PROSITE" id="PS50850"/>
    </source>
</evidence>
<evidence type="ECO:0000256" key="2">
    <source>
        <dbReference type="ARBA" id="ARBA00006727"/>
    </source>
</evidence>
<dbReference type="PANTHER" id="PTHR11360">
    <property type="entry name" value="MONOCARBOXYLATE TRANSPORTER"/>
    <property type="match status" value="1"/>
</dbReference>
<evidence type="ECO:0000256" key="3">
    <source>
        <dbReference type="SAM" id="Phobius"/>
    </source>
</evidence>
<evidence type="ECO:0000313" key="6">
    <source>
        <dbReference type="Proteomes" id="UP001629113"/>
    </source>
</evidence>
<accession>A0ABR4PR99</accession>
<dbReference type="EMBL" id="JBFCZG010000002">
    <property type="protein sequence ID" value="KAL3425890.1"/>
    <property type="molecule type" value="Genomic_DNA"/>
</dbReference>
<dbReference type="Gene3D" id="1.20.1250.20">
    <property type="entry name" value="MFS general substrate transporter like domains"/>
    <property type="match status" value="2"/>
</dbReference>
<reference evidence="5 6" key="1">
    <citation type="submission" date="2024-06" db="EMBL/GenBank/DDBJ databases">
        <title>Complete genome of Phlyctema vagabunda strain 19-DSS-EL-015.</title>
        <authorList>
            <person name="Fiorenzani C."/>
        </authorList>
    </citation>
    <scope>NUCLEOTIDE SEQUENCE [LARGE SCALE GENOMIC DNA]</scope>
    <source>
        <strain evidence="5 6">19-DSS-EL-015</strain>
    </source>
</reference>
<feature type="transmembrane region" description="Helical" evidence="3">
    <location>
        <begin position="24"/>
        <end position="41"/>
    </location>
</feature>
<dbReference type="PANTHER" id="PTHR11360:SF287">
    <property type="entry name" value="MFS MONOCARBOXYLATE TRANSPORTER"/>
    <property type="match status" value="1"/>
</dbReference>